<evidence type="ECO:0000256" key="6">
    <source>
        <dbReference type="ARBA" id="ARBA00023012"/>
    </source>
</evidence>
<protein>
    <recommendedName>
        <fullName evidence="2">histidine kinase</fullName>
        <ecNumber evidence="2">2.7.13.3</ecNumber>
    </recommendedName>
</protein>
<dbReference type="PROSITE" id="PS51257">
    <property type="entry name" value="PROKAR_LIPOPROTEIN"/>
    <property type="match status" value="1"/>
</dbReference>
<keyword evidence="7" id="KW-1133">Transmembrane helix</keyword>
<evidence type="ECO:0000313" key="9">
    <source>
        <dbReference type="EMBL" id="QTD48726.1"/>
    </source>
</evidence>
<keyword evidence="10" id="KW-1185">Reference proteome</keyword>
<dbReference type="GO" id="GO:0000155">
    <property type="term" value="F:phosphorelay sensor kinase activity"/>
    <property type="evidence" value="ECO:0007669"/>
    <property type="project" value="InterPro"/>
</dbReference>
<keyword evidence="4" id="KW-0808">Transferase</keyword>
<dbReference type="Gene3D" id="3.30.565.10">
    <property type="entry name" value="Histidine kinase-like ATPase, C-terminal domain"/>
    <property type="match status" value="1"/>
</dbReference>
<keyword evidence="7" id="KW-0472">Membrane</keyword>
<dbReference type="InterPro" id="IPR036890">
    <property type="entry name" value="HATPase_C_sf"/>
</dbReference>
<comment type="catalytic activity">
    <reaction evidence="1">
        <text>ATP + protein L-histidine = ADP + protein N-phospho-L-histidine.</text>
        <dbReference type="EC" id="2.7.13.3"/>
    </reaction>
</comment>
<evidence type="ECO:0000313" key="10">
    <source>
        <dbReference type="Proteomes" id="UP000663929"/>
    </source>
</evidence>
<keyword evidence="5 9" id="KW-0418">Kinase</keyword>
<keyword evidence="7" id="KW-0812">Transmembrane</keyword>
<dbReference type="SMART" id="SM00387">
    <property type="entry name" value="HATPase_c"/>
    <property type="match status" value="1"/>
</dbReference>
<feature type="transmembrane region" description="Helical" evidence="7">
    <location>
        <begin position="15"/>
        <end position="36"/>
    </location>
</feature>
<organism evidence="9 10">
    <name type="scientific">Sulfidibacter corallicola</name>
    <dbReference type="NCBI Taxonomy" id="2818388"/>
    <lineage>
        <taxon>Bacteria</taxon>
        <taxon>Pseudomonadati</taxon>
        <taxon>Acidobacteriota</taxon>
        <taxon>Holophagae</taxon>
        <taxon>Acanthopleuribacterales</taxon>
        <taxon>Acanthopleuribacteraceae</taxon>
        <taxon>Sulfidibacter</taxon>
    </lineage>
</organism>
<dbReference type="InterPro" id="IPR036097">
    <property type="entry name" value="HisK_dim/P_sf"/>
</dbReference>
<dbReference type="InterPro" id="IPR003661">
    <property type="entry name" value="HisK_dim/P_dom"/>
</dbReference>
<feature type="transmembrane region" description="Helical" evidence="7">
    <location>
        <begin position="143"/>
        <end position="162"/>
    </location>
</feature>
<gene>
    <name evidence="9" type="ORF">J3U87_24360</name>
</gene>
<dbReference type="Pfam" id="PF00512">
    <property type="entry name" value="HisKA"/>
    <property type="match status" value="1"/>
</dbReference>
<dbReference type="SUPFAM" id="SSF47384">
    <property type="entry name" value="Homodimeric domain of signal transducing histidine kinase"/>
    <property type="match status" value="1"/>
</dbReference>
<dbReference type="Proteomes" id="UP000663929">
    <property type="component" value="Chromosome"/>
</dbReference>
<name>A0A8A4TFK5_SULCO</name>
<dbReference type="RefSeq" id="WP_237378378.1">
    <property type="nucleotide sequence ID" value="NZ_CP071793.1"/>
</dbReference>
<dbReference type="InterPro" id="IPR050351">
    <property type="entry name" value="BphY/WalK/GraS-like"/>
</dbReference>
<dbReference type="InterPro" id="IPR005467">
    <property type="entry name" value="His_kinase_dom"/>
</dbReference>
<evidence type="ECO:0000259" key="8">
    <source>
        <dbReference type="PROSITE" id="PS50109"/>
    </source>
</evidence>
<dbReference type="GO" id="GO:0016036">
    <property type="term" value="P:cellular response to phosphate starvation"/>
    <property type="evidence" value="ECO:0007669"/>
    <property type="project" value="TreeGrafter"/>
</dbReference>
<dbReference type="GO" id="GO:0005886">
    <property type="term" value="C:plasma membrane"/>
    <property type="evidence" value="ECO:0007669"/>
    <property type="project" value="TreeGrafter"/>
</dbReference>
<dbReference type="Gene3D" id="1.10.287.130">
    <property type="match status" value="1"/>
</dbReference>
<dbReference type="InterPro" id="IPR004358">
    <property type="entry name" value="Sig_transdc_His_kin-like_C"/>
</dbReference>
<dbReference type="CDD" id="cd00082">
    <property type="entry name" value="HisKA"/>
    <property type="match status" value="1"/>
</dbReference>
<proteinExistence type="predicted"/>
<dbReference type="PRINTS" id="PR00344">
    <property type="entry name" value="BCTRLSENSOR"/>
</dbReference>
<dbReference type="SUPFAM" id="SSF55874">
    <property type="entry name" value="ATPase domain of HSP90 chaperone/DNA topoisomerase II/histidine kinase"/>
    <property type="match status" value="1"/>
</dbReference>
<evidence type="ECO:0000256" key="5">
    <source>
        <dbReference type="ARBA" id="ARBA00022777"/>
    </source>
</evidence>
<reference evidence="9" key="1">
    <citation type="submission" date="2021-03" db="EMBL/GenBank/DDBJ databases">
        <title>Acanthopleuribacteraceae sp. M133.</title>
        <authorList>
            <person name="Wang G."/>
        </authorList>
    </citation>
    <scope>NUCLEOTIDE SEQUENCE</scope>
    <source>
        <strain evidence="9">M133</strain>
    </source>
</reference>
<evidence type="ECO:0000256" key="2">
    <source>
        <dbReference type="ARBA" id="ARBA00012438"/>
    </source>
</evidence>
<evidence type="ECO:0000256" key="1">
    <source>
        <dbReference type="ARBA" id="ARBA00000085"/>
    </source>
</evidence>
<evidence type="ECO:0000256" key="3">
    <source>
        <dbReference type="ARBA" id="ARBA00022553"/>
    </source>
</evidence>
<dbReference type="EMBL" id="CP071793">
    <property type="protein sequence ID" value="QTD48726.1"/>
    <property type="molecule type" value="Genomic_DNA"/>
</dbReference>
<dbReference type="SMART" id="SM00388">
    <property type="entry name" value="HisKA"/>
    <property type="match status" value="1"/>
</dbReference>
<dbReference type="InterPro" id="IPR003594">
    <property type="entry name" value="HATPase_dom"/>
</dbReference>
<dbReference type="KEGG" id="scor:J3U87_24360"/>
<sequence length="410" mass="47451">MRVDAHRELQRRHTALLLLTGLIACLALAAVFLVVLRRLVIADLRTAMATLILVQDEAHDIVLDHLNRTYTFHQLIWDHEQFLHDSGVKPTPKLRERLSTWHGRLEDGEQTWTIALLAGDWKLLWLARHEERLLAVSRRNDKLWFTFLSYGVLASLVMVMIWHRRSGLLFLLDPVTREIRFYHELDRAKEAFFASVFHELGTPLTSLMSRLELVLSKIGDSRERRELEKIYLDAMRLSHLSDDLLQRARFDIGSDRLNLDQIHATDLIENLSVRLEVLLQHHQRELTWDPAEDLVFHGDRLKLEQALTNLITNSVKYAKPGKIQIHARRDRGRVIMEVIDPGPGFDPQHLSRMTAPFTTGSFPNLAQRMASTGLGLWLVQQIAEAHDGVLHFSRTETEFTAHLEFPDRQT</sequence>
<dbReference type="GO" id="GO:0004721">
    <property type="term" value="F:phosphoprotein phosphatase activity"/>
    <property type="evidence" value="ECO:0007669"/>
    <property type="project" value="TreeGrafter"/>
</dbReference>
<accession>A0A8A4TFK5</accession>
<dbReference type="Pfam" id="PF02518">
    <property type="entry name" value="HATPase_c"/>
    <property type="match status" value="1"/>
</dbReference>
<keyword evidence="3" id="KW-0597">Phosphoprotein</keyword>
<dbReference type="PANTHER" id="PTHR45453:SF1">
    <property type="entry name" value="PHOSPHATE REGULON SENSOR PROTEIN PHOR"/>
    <property type="match status" value="1"/>
</dbReference>
<feature type="domain" description="Histidine kinase" evidence="8">
    <location>
        <begin position="195"/>
        <end position="409"/>
    </location>
</feature>
<keyword evidence="6" id="KW-0902">Two-component regulatory system</keyword>
<evidence type="ECO:0000256" key="4">
    <source>
        <dbReference type="ARBA" id="ARBA00022679"/>
    </source>
</evidence>
<dbReference type="PANTHER" id="PTHR45453">
    <property type="entry name" value="PHOSPHATE REGULON SENSOR PROTEIN PHOR"/>
    <property type="match status" value="1"/>
</dbReference>
<dbReference type="AlphaFoldDB" id="A0A8A4TFK5"/>
<evidence type="ECO:0000256" key="7">
    <source>
        <dbReference type="SAM" id="Phobius"/>
    </source>
</evidence>
<dbReference type="EC" id="2.7.13.3" evidence="2"/>
<dbReference type="PROSITE" id="PS50109">
    <property type="entry name" value="HIS_KIN"/>
    <property type="match status" value="1"/>
</dbReference>